<name>A0A2G9R4E4_AQUCT</name>
<reference evidence="4" key="1">
    <citation type="journal article" date="2017" name="Nat. Commun.">
        <title>The North American bullfrog draft genome provides insight into hormonal regulation of long noncoding RNA.</title>
        <authorList>
            <person name="Hammond S.A."/>
            <person name="Warren R.L."/>
            <person name="Vandervalk B.P."/>
            <person name="Kucuk E."/>
            <person name="Khan H."/>
            <person name="Gibb E.A."/>
            <person name="Pandoh P."/>
            <person name="Kirk H."/>
            <person name="Zhao Y."/>
            <person name="Jones M."/>
            <person name="Mungall A.J."/>
            <person name="Coope R."/>
            <person name="Pleasance S."/>
            <person name="Moore R.A."/>
            <person name="Holt R.A."/>
            <person name="Round J.M."/>
            <person name="Ohora S."/>
            <person name="Walle B.V."/>
            <person name="Veldhoen N."/>
            <person name="Helbing C.C."/>
            <person name="Birol I."/>
        </authorList>
    </citation>
    <scope>NUCLEOTIDE SEQUENCE [LARGE SCALE GENOMIC DNA]</scope>
</reference>
<evidence type="ECO:0000256" key="1">
    <source>
        <dbReference type="SAM" id="MobiDB-lite"/>
    </source>
</evidence>
<feature type="non-terminal residue" evidence="3">
    <location>
        <position position="135"/>
    </location>
</feature>
<feature type="compositionally biased region" description="Acidic residues" evidence="1">
    <location>
        <begin position="19"/>
        <end position="34"/>
    </location>
</feature>
<evidence type="ECO:0000313" key="3">
    <source>
        <dbReference type="EMBL" id="PIO22729.1"/>
    </source>
</evidence>
<keyword evidence="4" id="KW-1185">Reference proteome</keyword>
<sequence length="135" mass="15296">MDAERLECMSCVQPVLSPAEEEDSWEGSDETVDDQEGREQQEVSDPQFLQTPQLGKDVTCDLKPCIQPFKAWAPTVYSCFGKENLWFAGYEIIIQESFEGYAGVIWPAVSSAFYYVITTSVHFTPCMFMYLFGTS</sequence>
<proteinExistence type="predicted"/>
<feature type="region of interest" description="Disordered" evidence="1">
    <location>
        <begin position="1"/>
        <end position="48"/>
    </location>
</feature>
<keyword evidence="2" id="KW-0472">Membrane</keyword>
<evidence type="ECO:0000256" key="2">
    <source>
        <dbReference type="SAM" id="Phobius"/>
    </source>
</evidence>
<protein>
    <submittedName>
        <fullName evidence="3">Uncharacterized protein</fullName>
    </submittedName>
</protein>
<organism evidence="3 4">
    <name type="scientific">Aquarana catesbeiana</name>
    <name type="common">American bullfrog</name>
    <name type="synonym">Rana catesbeiana</name>
    <dbReference type="NCBI Taxonomy" id="8400"/>
    <lineage>
        <taxon>Eukaryota</taxon>
        <taxon>Metazoa</taxon>
        <taxon>Chordata</taxon>
        <taxon>Craniata</taxon>
        <taxon>Vertebrata</taxon>
        <taxon>Euteleostomi</taxon>
        <taxon>Amphibia</taxon>
        <taxon>Batrachia</taxon>
        <taxon>Anura</taxon>
        <taxon>Neobatrachia</taxon>
        <taxon>Ranoidea</taxon>
        <taxon>Ranidae</taxon>
        <taxon>Aquarana</taxon>
    </lineage>
</organism>
<dbReference type="EMBL" id="KV970940">
    <property type="protein sequence ID" value="PIO22729.1"/>
    <property type="molecule type" value="Genomic_DNA"/>
</dbReference>
<dbReference type="Proteomes" id="UP000228934">
    <property type="component" value="Unassembled WGS sequence"/>
</dbReference>
<keyword evidence="2" id="KW-0812">Transmembrane</keyword>
<feature type="transmembrane region" description="Helical" evidence="2">
    <location>
        <begin position="112"/>
        <end position="132"/>
    </location>
</feature>
<evidence type="ECO:0000313" key="4">
    <source>
        <dbReference type="Proteomes" id="UP000228934"/>
    </source>
</evidence>
<dbReference type="OrthoDB" id="413520at2759"/>
<keyword evidence="2" id="KW-1133">Transmembrane helix</keyword>
<gene>
    <name evidence="3" type="ORF">AB205_0023980</name>
</gene>
<dbReference type="AlphaFoldDB" id="A0A2G9R4E4"/>
<accession>A0A2G9R4E4</accession>